<feature type="region of interest" description="Disordered" evidence="5">
    <location>
        <begin position="380"/>
        <end position="442"/>
    </location>
</feature>
<proteinExistence type="predicted"/>
<keyword evidence="9" id="KW-1185">Reference proteome</keyword>
<feature type="transmembrane region" description="Helical" evidence="6">
    <location>
        <begin position="141"/>
        <end position="160"/>
    </location>
</feature>
<feature type="transmembrane region" description="Helical" evidence="6">
    <location>
        <begin position="240"/>
        <end position="260"/>
    </location>
</feature>
<dbReference type="InterPro" id="IPR037185">
    <property type="entry name" value="EmrE-like"/>
</dbReference>
<protein>
    <submittedName>
        <fullName evidence="8">DMT family transporter</fullName>
    </submittedName>
</protein>
<feature type="chain" id="PRO_5047306335" evidence="7">
    <location>
        <begin position="25"/>
        <end position="442"/>
    </location>
</feature>
<feature type="transmembrane region" description="Helical" evidence="6">
    <location>
        <begin position="79"/>
        <end position="99"/>
    </location>
</feature>
<sequence>MSPAAGTVVAVLLSLVSAAGYALAAVAQSRLAAASPAAADGRGALRALLARGQWWWAVGLNAAGALAHVVALHYGPLTLVQPLGALTLVAALPLGAHLAHRRVTRTEWRGALLTLAGLVGLVAVTGPTAPGEALSLRESLAVAAATALLIATLASGRPTARRASGDGRTGRGLGHATASGIASGVASALTQTLTAALARELPGDEPVWWQTALLAVLISAFATGGLLLSQAAYRGGLAAPLAVVNLANPAAAAVIGVALLGETFRAGAWGWLVAAAASLVAARGVVLLTKGGAKEAGAETETAPPAAASGVVADLAAGAVTTAGVAADLAAGAVTTAGVAADPAAGAVTAAGVTTALAPSPLAAQTADPLAALALAPAPAHAPGPATMAGQAADPADTPGPAPVAVQAADPAGASGPGPASESTVIPSPAPASPRPSHLACH</sequence>
<dbReference type="InterPro" id="IPR008521">
    <property type="entry name" value="Mg_trans_NIPA"/>
</dbReference>
<evidence type="ECO:0000313" key="9">
    <source>
        <dbReference type="Proteomes" id="UP001600424"/>
    </source>
</evidence>
<reference evidence="8 9" key="1">
    <citation type="submission" date="2024-09" db="EMBL/GenBank/DDBJ databases">
        <title>The Natural Products Discovery Center: Release of the First 8490 Sequenced Strains for Exploring Actinobacteria Biosynthetic Diversity.</title>
        <authorList>
            <person name="Kalkreuter E."/>
            <person name="Kautsar S.A."/>
            <person name="Yang D."/>
            <person name="Bader C.D."/>
            <person name="Teijaro C.N."/>
            <person name="Fluegel L."/>
            <person name="Davis C.M."/>
            <person name="Simpson J.R."/>
            <person name="Lauterbach L."/>
            <person name="Steele A.D."/>
            <person name="Gui C."/>
            <person name="Meng S."/>
            <person name="Li G."/>
            <person name="Viehrig K."/>
            <person name="Ye F."/>
            <person name="Su P."/>
            <person name="Kiefer A.F."/>
            <person name="Nichols A."/>
            <person name="Cepeda A.J."/>
            <person name="Yan W."/>
            <person name="Fan B."/>
            <person name="Jiang Y."/>
            <person name="Adhikari A."/>
            <person name="Zheng C.-J."/>
            <person name="Schuster L."/>
            <person name="Cowan T.M."/>
            <person name="Smanski M.J."/>
            <person name="Chevrette M.G."/>
            <person name="De Carvalho L.P.S."/>
            <person name="Shen B."/>
        </authorList>
    </citation>
    <scope>NUCLEOTIDE SEQUENCE [LARGE SCALE GENOMIC DNA]</scope>
    <source>
        <strain evidence="8 9">NPDC056472</strain>
    </source>
</reference>
<feature type="transmembrane region" description="Helical" evidence="6">
    <location>
        <begin position="266"/>
        <end position="286"/>
    </location>
</feature>
<dbReference type="PANTHER" id="PTHR40761:SF1">
    <property type="entry name" value="CONSERVED INTEGRAL MEMBRANE ALANINE VALINE AND LEUCINE RICH PROTEIN-RELATED"/>
    <property type="match status" value="1"/>
</dbReference>
<keyword evidence="2 6" id="KW-0812">Transmembrane</keyword>
<feature type="transmembrane region" description="Helical" evidence="6">
    <location>
        <begin position="172"/>
        <end position="195"/>
    </location>
</feature>
<comment type="subcellular location">
    <subcellularLocation>
        <location evidence="1">Membrane</location>
        <topology evidence="1">Multi-pass membrane protein</topology>
    </subcellularLocation>
</comment>
<gene>
    <name evidence="8" type="ORF">ACFQ63_23390</name>
</gene>
<feature type="transmembrane region" description="Helical" evidence="6">
    <location>
        <begin position="111"/>
        <end position="129"/>
    </location>
</feature>
<keyword evidence="4 6" id="KW-0472">Membrane</keyword>
<evidence type="ECO:0000256" key="2">
    <source>
        <dbReference type="ARBA" id="ARBA00022692"/>
    </source>
</evidence>
<dbReference type="PANTHER" id="PTHR40761">
    <property type="entry name" value="CONSERVED INTEGRAL MEMBRANE ALANINE VALINE AND LEUCINE RICH PROTEIN-RELATED"/>
    <property type="match status" value="1"/>
</dbReference>
<dbReference type="Pfam" id="PF05653">
    <property type="entry name" value="Mg_trans_NIPA"/>
    <property type="match status" value="1"/>
</dbReference>
<dbReference type="NCBIfam" id="NF038012">
    <property type="entry name" value="DMT_1"/>
    <property type="match status" value="1"/>
</dbReference>
<comment type="caution">
    <text evidence="8">The sequence shown here is derived from an EMBL/GenBank/DDBJ whole genome shotgun (WGS) entry which is preliminary data.</text>
</comment>
<dbReference type="EMBL" id="JBHTRV010000018">
    <property type="protein sequence ID" value="MFE5982650.1"/>
    <property type="molecule type" value="Genomic_DNA"/>
</dbReference>
<feature type="compositionally biased region" description="Low complexity" evidence="5">
    <location>
        <begin position="380"/>
        <end position="423"/>
    </location>
</feature>
<name>A0ABW6J0T6_STRWE</name>
<feature type="transmembrane region" description="Helical" evidence="6">
    <location>
        <begin position="207"/>
        <end position="228"/>
    </location>
</feature>
<evidence type="ECO:0000313" key="8">
    <source>
        <dbReference type="EMBL" id="MFE5982650.1"/>
    </source>
</evidence>
<dbReference type="Proteomes" id="UP001600424">
    <property type="component" value="Unassembled WGS sequence"/>
</dbReference>
<evidence type="ECO:0000256" key="7">
    <source>
        <dbReference type="SAM" id="SignalP"/>
    </source>
</evidence>
<dbReference type="SUPFAM" id="SSF103481">
    <property type="entry name" value="Multidrug resistance efflux transporter EmrE"/>
    <property type="match status" value="1"/>
</dbReference>
<keyword evidence="7" id="KW-0732">Signal</keyword>
<accession>A0ABW6J0T6</accession>
<organism evidence="8 9">
    <name type="scientific">Streptomyces wedmorensis</name>
    <dbReference type="NCBI Taxonomy" id="43759"/>
    <lineage>
        <taxon>Bacteria</taxon>
        <taxon>Bacillati</taxon>
        <taxon>Actinomycetota</taxon>
        <taxon>Actinomycetes</taxon>
        <taxon>Kitasatosporales</taxon>
        <taxon>Streptomycetaceae</taxon>
        <taxon>Streptomyces</taxon>
    </lineage>
</organism>
<keyword evidence="3 6" id="KW-1133">Transmembrane helix</keyword>
<evidence type="ECO:0000256" key="6">
    <source>
        <dbReference type="SAM" id="Phobius"/>
    </source>
</evidence>
<evidence type="ECO:0000256" key="4">
    <source>
        <dbReference type="ARBA" id="ARBA00023136"/>
    </source>
</evidence>
<dbReference type="RefSeq" id="WP_386252100.1">
    <property type="nucleotide sequence ID" value="NZ_JBHTRV010000018.1"/>
</dbReference>
<feature type="signal peptide" evidence="7">
    <location>
        <begin position="1"/>
        <end position="24"/>
    </location>
</feature>
<evidence type="ECO:0000256" key="5">
    <source>
        <dbReference type="SAM" id="MobiDB-lite"/>
    </source>
</evidence>
<evidence type="ECO:0000256" key="1">
    <source>
        <dbReference type="ARBA" id="ARBA00004141"/>
    </source>
</evidence>
<evidence type="ECO:0000256" key="3">
    <source>
        <dbReference type="ARBA" id="ARBA00022989"/>
    </source>
</evidence>